<proteinExistence type="predicted"/>
<reference evidence="3 4" key="1">
    <citation type="submission" date="2017-06" db="EMBL/GenBank/DDBJ databases">
        <title>Ant-infecting Ophiocordyceps genomes reveal a high diversity of potential behavioral manipulation genes and a possible major role for enterotoxins.</title>
        <authorList>
            <person name="De Bekker C."/>
            <person name="Evans H.C."/>
            <person name="Brachmann A."/>
            <person name="Hughes D.P."/>
        </authorList>
    </citation>
    <scope>NUCLEOTIDE SEQUENCE [LARGE SCALE GENOMIC DNA]</scope>
    <source>
        <strain evidence="3 4">1348a</strain>
    </source>
</reference>
<dbReference type="PANTHER" id="PTHR31840:SF1">
    <property type="entry name" value="COILED-COIL DOMAIN-CONTAINING PROTEIN 97"/>
    <property type="match status" value="1"/>
</dbReference>
<dbReference type="OrthoDB" id="333176at2759"/>
<gene>
    <name evidence="3" type="ORF">CDD82_459</name>
</gene>
<sequence length="204" mass="23290">MALAPDNDKPVPRHPRSATQRAHVQARNRRREYLARHPSYYSDPEHPLAAPLLHERLVARFSPPPNPGSVEGFGRALEAHLARDTARLTQASTEATRPDCSTARHQEHDKEPAQTRDHEALYGPDCLWHESVDNQERGLHLWHLFVAERFIRGADDDFDYAVVDGDDDLDVFERNEAQDCWFDDEEPSWAHQGPVSSQTGIQDF</sequence>
<dbReference type="AlphaFoldDB" id="A0A2C5ZP26"/>
<evidence type="ECO:0000313" key="3">
    <source>
        <dbReference type="EMBL" id="PHH81573.1"/>
    </source>
</evidence>
<comment type="caution">
    <text evidence="3">The sequence shown here is derived from an EMBL/GenBank/DDBJ whole genome shotgun (WGS) entry which is preliminary data.</text>
</comment>
<evidence type="ECO:0000256" key="1">
    <source>
        <dbReference type="SAM" id="MobiDB-lite"/>
    </source>
</evidence>
<feature type="region of interest" description="Disordered" evidence="1">
    <location>
        <begin position="184"/>
        <end position="204"/>
    </location>
</feature>
<evidence type="ECO:0000313" key="4">
    <source>
        <dbReference type="Proteomes" id="UP000224854"/>
    </source>
</evidence>
<dbReference type="Proteomes" id="UP000224854">
    <property type="component" value="Unassembled WGS sequence"/>
</dbReference>
<dbReference type="InterPro" id="IPR018613">
    <property type="entry name" value="Ccdc97-like"/>
</dbReference>
<feature type="region of interest" description="Disordered" evidence="1">
    <location>
        <begin position="89"/>
        <end position="117"/>
    </location>
</feature>
<feature type="region of interest" description="Disordered" evidence="1">
    <location>
        <begin position="1"/>
        <end position="47"/>
    </location>
</feature>
<feature type="compositionally biased region" description="Polar residues" evidence="1">
    <location>
        <begin position="194"/>
        <end position="204"/>
    </location>
</feature>
<feature type="compositionally biased region" description="Basic and acidic residues" evidence="1">
    <location>
        <begin position="102"/>
        <end position="117"/>
    </location>
</feature>
<protein>
    <recommendedName>
        <fullName evidence="2">CCD97-like C-terminal domain-containing protein</fullName>
    </recommendedName>
</protein>
<organism evidence="3 4">
    <name type="scientific">Ophiocordyceps australis</name>
    <dbReference type="NCBI Taxonomy" id="1399860"/>
    <lineage>
        <taxon>Eukaryota</taxon>
        <taxon>Fungi</taxon>
        <taxon>Dikarya</taxon>
        <taxon>Ascomycota</taxon>
        <taxon>Pezizomycotina</taxon>
        <taxon>Sordariomycetes</taxon>
        <taxon>Hypocreomycetidae</taxon>
        <taxon>Hypocreales</taxon>
        <taxon>Ophiocordycipitaceae</taxon>
        <taxon>Ophiocordyceps</taxon>
    </lineage>
</organism>
<dbReference type="PANTHER" id="PTHR31840">
    <property type="entry name" value="COILED-COIL DOMAIN-CONTAINING PROTEIN 97"/>
    <property type="match status" value="1"/>
</dbReference>
<dbReference type="InterPro" id="IPR040233">
    <property type="entry name" value="CCD97-like_C"/>
</dbReference>
<name>A0A2C5ZP26_9HYPO</name>
<dbReference type="EMBL" id="NJEU01000110">
    <property type="protein sequence ID" value="PHH81573.1"/>
    <property type="molecule type" value="Genomic_DNA"/>
</dbReference>
<dbReference type="Pfam" id="PF09747">
    <property type="entry name" value="CCD97-like_C"/>
    <property type="match status" value="1"/>
</dbReference>
<evidence type="ECO:0000259" key="2">
    <source>
        <dbReference type="Pfam" id="PF09747"/>
    </source>
</evidence>
<feature type="compositionally biased region" description="Basic and acidic residues" evidence="1">
    <location>
        <begin position="1"/>
        <end position="11"/>
    </location>
</feature>
<feature type="domain" description="CCD97-like C-terminal" evidence="2">
    <location>
        <begin position="28"/>
        <end position="185"/>
    </location>
</feature>
<accession>A0A2C5ZP26</accession>
<keyword evidence="4" id="KW-1185">Reference proteome</keyword>